<keyword evidence="2" id="KW-0812">Transmembrane</keyword>
<dbReference type="Pfam" id="PF04536">
    <property type="entry name" value="TPM_phosphatase"/>
    <property type="match status" value="1"/>
</dbReference>
<keyword evidence="2" id="KW-0472">Membrane</keyword>
<dbReference type="Proteomes" id="UP000287857">
    <property type="component" value="Unassembled WGS sequence"/>
</dbReference>
<dbReference type="PANTHER" id="PTHR30373">
    <property type="entry name" value="UPF0603 PROTEIN YGCG"/>
    <property type="match status" value="1"/>
</dbReference>
<evidence type="ECO:0000313" key="4">
    <source>
        <dbReference type="EMBL" id="RST98747.1"/>
    </source>
</evidence>
<feature type="transmembrane region" description="Helical" evidence="2">
    <location>
        <begin position="197"/>
        <end position="215"/>
    </location>
</feature>
<reference evidence="4 5" key="1">
    <citation type="submission" date="2017-05" db="EMBL/GenBank/DDBJ databases">
        <title>Vagococcus spp. assemblies.</title>
        <authorList>
            <person name="Gulvik C.A."/>
        </authorList>
    </citation>
    <scope>NUCLEOTIDE SEQUENCE [LARGE SCALE GENOMIC DNA]</scope>
    <source>
        <strain evidence="4 5">SS1995</strain>
    </source>
</reference>
<sequence>MDGRGVFPILNKYRPIILAWSLILISFVCFSKIVEAKEPVSNQRLFDQANLLNNNQKQQITEQINYTKEQTKMDIVVVTTDDTQGKNYIAYADDFYDEGGFGTNKTKDGMLLLIDMQSRNYYISTTGEMTAFLSDSRIKSIINSAKNDMKKSDYTAAITNILNDVNKYVKKGIPKGYEYNADTGKVIRVPYLSPLKIIIALILGSAVAVSIYLVVSRRYQLKGSVYDYPFYDLGTVTLTSQQDIKTSDLVTTRHIPQNNNSGGGFGGGSSTHVGSSGTSHGGGGGSF</sequence>
<dbReference type="OrthoDB" id="9806054at2"/>
<evidence type="ECO:0000259" key="3">
    <source>
        <dbReference type="Pfam" id="PF04536"/>
    </source>
</evidence>
<dbReference type="InterPro" id="IPR007621">
    <property type="entry name" value="TPM_dom"/>
</dbReference>
<protein>
    <recommendedName>
        <fullName evidence="3">TPM domain-containing protein</fullName>
    </recommendedName>
</protein>
<gene>
    <name evidence="4" type="ORF">CBF37_06780</name>
</gene>
<name>A0A429ZXW5_9ENTE</name>
<comment type="caution">
    <text evidence="4">The sequence shown here is derived from an EMBL/GenBank/DDBJ whole genome shotgun (WGS) entry which is preliminary data.</text>
</comment>
<keyword evidence="2" id="KW-1133">Transmembrane helix</keyword>
<keyword evidence="5" id="KW-1185">Reference proteome</keyword>
<proteinExistence type="predicted"/>
<accession>A0A429ZXW5</accession>
<feature type="domain" description="TPM" evidence="3">
    <location>
        <begin position="46"/>
        <end position="167"/>
    </location>
</feature>
<feature type="region of interest" description="Disordered" evidence="1">
    <location>
        <begin position="253"/>
        <end position="287"/>
    </location>
</feature>
<dbReference type="EMBL" id="NGJS01000008">
    <property type="protein sequence ID" value="RST98747.1"/>
    <property type="molecule type" value="Genomic_DNA"/>
</dbReference>
<dbReference type="AlphaFoldDB" id="A0A429ZXW5"/>
<dbReference type="Gene3D" id="3.10.310.50">
    <property type="match status" value="1"/>
</dbReference>
<evidence type="ECO:0000256" key="2">
    <source>
        <dbReference type="SAM" id="Phobius"/>
    </source>
</evidence>
<organism evidence="4 5">
    <name type="scientific">Vagococcus vulneris</name>
    <dbReference type="NCBI Taxonomy" id="1977869"/>
    <lineage>
        <taxon>Bacteria</taxon>
        <taxon>Bacillati</taxon>
        <taxon>Bacillota</taxon>
        <taxon>Bacilli</taxon>
        <taxon>Lactobacillales</taxon>
        <taxon>Enterococcaceae</taxon>
        <taxon>Vagococcus</taxon>
    </lineage>
</organism>
<evidence type="ECO:0000313" key="5">
    <source>
        <dbReference type="Proteomes" id="UP000287857"/>
    </source>
</evidence>
<evidence type="ECO:0000256" key="1">
    <source>
        <dbReference type="SAM" id="MobiDB-lite"/>
    </source>
</evidence>
<dbReference type="PANTHER" id="PTHR30373:SF2">
    <property type="entry name" value="UPF0603 PROTEIN YGCG"/>
    <property type="match status" value="1"/>
</dbReference>